<keyword evidence="8" id="KW-0472">Membrane</keyword>
<dbReference type="Gene3D" id="3.10.250.10">
    <property type="entry name" value="SRCR-like domain"/>
    <property type="match status" value="2"/>
</dbReference>
<dbReference type="InterPro" id="IPR036179">
    <property type="entry name" value="Ig-like_dom_sf"/>
</dbReference>
<dbReference type="InterPro" id="IPR013783">
    <property type="entry name" value="Ig-like_fold"/>
</dbReference>
<dbReference type="SUPFAM" id="SSF48726">
    <property type="entry name" value="Immunoglobulin"/>
    <property type="match status" value="5"/>
</dbReference>
<protein>
    <recommendedName>
        <fullName evidence="17">Deleted in malignant brain tumors 1 protein</fullName>
    </recommendedName>
</protein>
<evidence type="ECO:0000259" key="13">
    <source>
        <dbReference type="PROSITE" id="PS50287"/>
    </source>
</evidence>
<dbReference type="Pfam" id="PF00530">
    <property type="entry name" value="SRCR"/>
    <property type="match status" value="2"/>
</dbReference>
<dbReference type="PANTHER" id="PTHR48071">
    <property type="entry name" value="SRCR DOMAIN-CONTAINING PROTEIN"/>
    <property type="match status" value="1"/>
</dbReference>
<comment type="caution">
    <text evidence="15">The sequence shown here is derived from an EMBL/GenBank/DDBJ whole genome shotgun (WGS) entry which is preliminary data.</text>
</comment>
<feature type="domain" description="Ig-like" evidence="14">
    <location>
        <begin position="443"/>
        <end position="537"/>
    </location>
</feature>
<proteinExistence type="predicted"/>
<evidence type="ECO:0000256" key="7">
    <source>
        <dbReference type="ARBA" id="ARBA00022989"/>
    </source>
</evidence>
<dbReference type="PRINTS" id="PR00258">
    <property type="entry name" value="SPERACTRCPTR"/>
</dbReference>
<feature type="domain" description="Ig-like" evidence="14">
    <location>
        <begin position="545"/>
        <end position="639"/>
    </location>
</feature>
<evidence type="ECO:0000256" key="10">
    <source>
        <dbReference type="ARBA" id="ARBA00023180"/>
    </source>
</evidence>
<dbReference type="PROSITE" id="PS50287">
    <property type="entry name" value="SRCR_2"/>
    <property type="match status" value="2"/>
</dbReference>
<feature type="domain" description="Ig-like" evidence="14">
    <location>
        <begin position="236"/>
        <end position="307"/>
    </location>
</feature>
<feature type="chain" id="PRO_5019423332" description="Deleted in malignant brain tumors 1 protein" evidence="12">
    <location>
        <begin position="22"/>
        <end position="760"/>
    </location>
</feature>
<evidence type="ECO:0000313" key="16">
    <source>
        <dbReference type="Proteomes" id="UP000288216"/>
    </source>
</evidence>
<comment type="subcellular location">
    <subcellularLocation>
        <location evidence="1">Membrane</location>
        <topology evidence="1">Single-pass membrane protein</topology>
    </subcellularLocation>
    <subcellularLocation>
        <location evidence="2">Secreted</location>
    </subcellularLocation>
</comment>
<dbReference type="FunFam" id="3.10.250.10:FF:000016">
    <property type="entry name" value="Scavenger receptor cysteine-rich protein type 12"/>
    <property type="match status" value="1"/>
</dbReference>
<keyword evidence="9 11" id="KW-1015">Disulfide bond</keyword>
<feature type="disulfide bond" evidence="11">
    <location>
        <begin position="362"/>
        <end position="426"/>
    </location>
</feature>
<feature type="signal peptide" evidence="12">
    <location>
        <begin position="1"/>
        <end position="21"/>
    </location>
</feature>
<evidence type="ECO:0000256" key="1">
    <source>
        <dbReference type="ARBA" id="ARBA00004167"/>
    </source>
</evidence>
<dbReference type="SMART" id="SM00409">
    <property type="entry name" value="IG"/>
    <property type="match status" value="5"/>
</dbReference>
<dbReference type="STRING" id="75743.A0A401P7C1"/>
<dbReference type="InterPro" id="IPR036772">
    <property type="entry name" value="SRCR-like_dom_sf"/>
</dbReference>
<feature type="domain" description="SRCR" evidence="13">
    <location>
        <begin position="27"/>
        <end position="127"/>
    </location>
</feature>
<accession>A0A401P7C1</accession>
<dbReference type="InterPro" id="IPR041066">
    <property type="entry name" value="C19orf38_Ig"/>
</dbReference>
<evidence type="ECO:0000256" key="5">
    <source>
        <dbReference type="ARBA" id="ARBA00022729"/>
    </source>
</evidence>
<dbReference type="OMA" id="YWCNYST"/>
<organism evidence="15 16">
    <name type="scientific">Scyliorhinus torazame</name>
    <name type="common">Cloudy catshark</name>
    <name type="synonym">Catulus torazame</name>
    <dbReference type="NCBI Taxonomy" id="75743"/>
    <lineage>
        <taxon>Eukaryota</taxon>
        <taxon>Metazoa</taxon>
        <taxon>Chordata</taxon>
        <taxon>Craniata</taxon>
        <taxon>Vertebrata</taxon>
        <taxon>Chondrichthyes</taxon>
        <taxon>Elasmobranchii</taxon>
        <taxon>Galeomorphii</taxon>
        <taxon>Galeoidea</taxon>
        <taxon>Carcharhiniformes</taxon>
        <taxon>Scyliorhinidae</taxon>
        <taxon>Scyliorhinus</taxon>
    </lineage>
</organism>
<keyword evidence="6" id="KW-0677">Repeat</keyword>
<keyword evidence="10" id="KW-0325">Glycoprotein</keyword>
<dbReference type="PANTHER" id="PTHR48071:SF15">
    <property type="entry name" value="SRCR DOMAIN-CONTAINING PROTEIN"/>
    <property type="match status" value="1"/>
</dbReference>
<name>A0A401P7C1_SCYTO</name>
<dbReference type="InterPro" id="IPR003599">
    <property type="entry name" value="Ig_sub"/>
</dbReference>
<keyword evidence="16" id="KW-1185">Reference proteome</keyword>
<dbReference type="FunFam" id="3.10.250.10:FF:000006">
    <property type="entry name" value="neurotrypsin isoform X2"/>
    <property type="match status" value="1"/>
</dbReference>
<dbReference type="SUPFAM" id="SSF56487">
    <property type="entry name" value="SRCR-like"/>
    <property type="match status" value="2"/>
</dbReference>
<evidence type="ECO:0000256" key="4">
    <source>
        <dbReference type="ARBA" id="ARBA00022692"/>
    </source>
</evidence>
<evidence type="ECO:0000313" key="15">
    <source>
        <dbReference type="EMBL" id="GCB69039.1"/>
    </source>
</evidence>
<dbReference type="InterPro" id="IPR007110">
    <property type="entry name" value="Ig-like_dom"/>
</dbReference>
<dbReference type="EMBL" id="BFAA01008599">
    <property type="protein sequence ID" value="GCB69039.1"/>
    <property type="molecule type" value="Genomic_DNA"/>
</dbReference>
<gene>
    <name evidence="15" type="ORF">scyTo_0015274</name>
</gene>
<dbReference type="GO" id="GO:0016020">
    <property type="term" value="C:membrane"/>
    <property type="evidence" value="ECO:0007669"/>
    <property type="project" value="UniProtKB-SubCell"/>
</dbReference>
<feature type="disulfide bond" evidence="11">
    <location>
        <begin position="52"/>
        <end position="116"/>
    </location>
</feature>
<feature type="domain" description="Ig-like" evidence="14">
    <location>
        <begin position="132"/>
        <end position="228"/>
    </location>
</feature>
<feature type="domain" description="Ig-like" evidence="14">
    <location>
        <begin position="647"/>
        <end position="741"/>
    </location>
</feature>
<evidence type="ECO:0000256" key="11">
    <source>
        <dbReference type="PROSITE-ProRule" id="PRU00196"/>
    </source>
</evidence>
<dbReference type="Gene3D" id="2.60.40.10">
    <property type="entry name" value="Immunoglobulins"/>
    <property type="match status" value="5"/>
</dbReference>
<keyword evidence="4" id="KW-0812">Transmembrane</keyword>
<evidence type="ECO:0000259" key="14">
    <source>
        <dbReference type="PROSITE" id="PS50835"/>
    </source>
</evidence>
<feature type="disulfide bond" evidence="11">
    <location>
        <begin position="406"/>
        <end position="416"/>
    </location>
</feature>
<evidence type="ECO:0008006" key="17">
    <source>
        <dbReference type="Google" id="ProtNLM"/>
    </source>
</evidence>
<dbReference type="Pfam" id="PF17737">
    <property type="entry name" value="Ig_C19orf38"/>
    <property type="match status" value="1"/>
</dbReference>
<dbReference type="InterPro" id="IPR001190">
    <property type="entry name" value="SRCR"/>
</dbReference>
<evidence type="ECO:0000256" key="9">
    <source>
        <dbReference type="ARBA" id="ARBA00023157"/>
    </source>
</evidence>
<evidence type="ECO:0000256" key="2">
    <source>
        <dbReference type="ARBA" id="ARBA00004613"/>
    </source>
</evidence>
<dbReference type="OrthoDB" id="536948at2759"/>
<keyword evidence="3" id="KW-0964">Secreted</keyword>
<feature type="disulfide bond" evidence="11">
    <location>
        <begin position="375"/>
        <end position="436"/>
    </location>
</feature>
<feature type="domain" description="SRCR" evidence="13">
    <location>
        <begin position="337"/>
        <end position="437"/>
    </location>
</feature>
<sequence>MWLPLFLLSAAQLIEINSVAAEDILPLRLVDGDSVCSGRVEVLYNGTWGTICDDYWDMADAVVVCRQLNCGFAEGARGTAQFGEGTEDIWLDDVKCLGTESNLQQCNVRPMGDHNCNHVEDAGVVCNSEQAPHASIYHGRKYNIFVSGEDLKIKCTTKGFYSSTMFYLYKDNDAQPIMSKAPSTRDFTVTFEILNVTAESRGNYSCIYDSEVAGKTYSSGRSDALEVNMKDFLQPPTIAFKRRSIVFVQGQSVSIRCEAPEPFEDCRFYLYRDSEDNVISSQATDFSPSAVFNLTNLQKSEEGSYFCKYQAYSSKRLWINSSWSNFVNITVHDDVQIRLVSKDSDCAGTVEIYLNGTWGKVCGDTWNLAAGQVICRHLGCGFVKSASRGERSPAPRGPVPLSHVQCLGSEPLLWQCYSIAWNDGMCYGGFRADVTCSDQPLKPLISVIRSPSVFMRGENVTIQCAIPIFYAGSRMFLYKVGEKKAFLSIPVPENRNSLNFTIANIQSVQSGNYTCNFDMDISELVFNSEQSEQQMITVKDEPPEPLLSTDTAPPHFLPGQIISLSCRAPRYFSVMTYYLYMDNGKILVSSQPAAVQDKPALFDIIAEGKKDDGEYTCQYEMKTSGKLYNSSHSEALKISVMDMPPKPTIELLRQNGEFSIGESANIRCSAHDAYYGVIFVLSKVQSGAYITSAVTKTAGYSTVLAIKDISVKDQGDYVCHYQIKRSGKIYNSSKSDRKSLRVTGRRSQSLSGDLILENDS</sequence>
<feature type="disulfide bond" evidence="11">
    <location>
        <begin position="96"/>
        <end position="106"/>
    </location>
</feature>
<evidence type="ECO:0000256" key="8">
    <source>
        <dbReference type="ARBA" id="ARBA00023136"/>
    </source>
</evidence>
<evidence type="ECO:0000256" key="6">
    <source>
        <dbReference type="ARBA" id="ARBA00022737"/>
    </source>
</evidence>
<dbReference type="SMART" id="SM00202">
    <property type="entry name" value="SR"/>
    <property type="match status" value="2"/>
</dbReference>
<keyword evidence="7" id="KW-1133">Transmembrane helix</keyword>
<reference evidence="15 16" key="1">
    <citation type="journal article" date="2018" name="Nat. Ecol. Evol.">
        <title>Shark genomes provide insights into elasmobranch evolution and the origin of vertebrates.</title>
        <authorList>
            <person name="Hara Y"/>
            <person name="Yamaguchi K"/>
            <person name="Onimaru K"/>
            <person name="Kadota M"/>
            <person name="Koyanagi M"/>
            <person name="Keeley SD"/>
            <person name="Tatsumi K"/>
            <person name="Tanaka K"/>
            <person name="Motone F"/>
            <person name="Kageyama Y"/>
            <person name="Nozu R"/>
            <person name="Adachi N"/>
            <person name="Nishimura O"/>
            <person name="Nakagawa R"/>
            <person name="Tanegashima C"/>
            <person name="Kiyatake I"/>
            <person name="Matsumoto R"/>
            <person name="Murakumo K"/>
            <person name="Nishida K"/>
            <person name="Terakita A"/>
            <person name="Kuratani S"/>
            <person name="Sato K"/>
            <person name="Hyodo S Kuraku.S."/>
        </authorList>
    </citation>
    <scope>NUCLEOTIDE SEQUENCE [LARGE SCALE GENOMIC DNA]</scope>
</reference>
<evidence type="ECO:0000256" key="3">
    <source>
        <dbReference type="ARBA" id="ARBA00022525"/>
    </source>
</evidence>
<dbReference type="Proteomes" id="UP000288216">
    <property type="component" value="Unassembled WGS sequence"/>
</dbReference>
<keyword evidence="5 12" id="KW-0732">Signal</keyword>
<dbReference type="AlphaFoldDB" id="A0A401P7C1"/>
<evidence type="ECO:0000256" key="12">
    <source>
        <dbReference type="SAM" id="SignalP"/>
    </source>
</evidence>
<feature type="disulfide bond" evidence="11">
    <location>
        <begin position="65"/>
        <end position="126"/>
    </location>
</feature>
<dbReference type="PROSITE" id="PS50835">
    <property type="entry name" value="IG_LIKE"/>
    <property type="match status" value="5"/>
</dbReference>